<dbReference type="AlphaFoldDB" id="A0A0D8XXX8"/>
<organism evidence="2 3">
    <name type="scientific">Dictyocaulus viviparus</name>
    <name type="common">Bovine lungworm</name>
    <dbReference type="NCBI Taxonomy" id="29172"/>
    <lineage>
        <taxon>Eukaryota</taxon>
        <taxon>Metazoa</taxon>
        <taxon>Ecdysozoa</taxon>
        <taxon>Nematoda</taxon>
        <taxon>Chromadorea</taxon>
        <taxon>Rhabditida</taxon>
        <taxon>Rhabditina</taxon>
        <taxon>Rhabditomorpha</taxon>
        <taxon>Strongyloidea</taxon>
        <taxon>Metastrongylidae</taxon>
        <taxon>Dictyocaulus</taxon>
    </lineage>
</organism>
<dbReference type="InterPro" id="IPR019425">
    <property type="entry name" value="7TM_GPCR_serpentine_rcpt_Srt"/>
</dbReference>
<feature type="transmembrane region" description="Helical" evidence="1">
    <location>
        <begin position="117"/>
        <end position="144"/>
    </location>
</feature>
<dbReference type="Pfam" id="PF10321">
    <property type="entry name" value="7TM_GPCR_Srt"/>
    <property type="match status" value="1"/>
</dbReference>
<dbReference type="SUPFAM" id="SSF81321">
    <property type="entry name" value="Family A G protein-coupled receptor-like"/>
    <property type="match status" value="1"/>
</dbReference>
<evidence type="ECO:0000313" key="3">
    <source>
        <dbReference type="Proteomes" id="UP000053766"/>
    </source>
</evidence>
<protein>
    <recommendedName>
        <fullName evidence="4">7TM GPCR serpentine receptor class x (Srx) domain-containing protein</fullName>
    </recommendedName>
</protein>
<gene>
    <name evidence="2" type="ORF">DICVIV_04352</name>
</gene>
<reference evidence="3" key="2">
    <citation type="journal article" date="2016" name="Sci. Rep.">
        <title>Dictyocaulus viviparus genome, variome and transcriptome elucidate lungworm biology and support future intervention.</title>
        <authorList>
            <person name="McNulty S.N."/>
            <person name="Strube C."/>
            <person name="Rosa B.A."/>
            <person name="Martin J.C."/>
            <person name="Tyagi R."/>
            <person name="Choi Y.J."/>
            <person name="Wang Q."/>
            <person name="Hallsworth Pepin K."/>
            <person name="Zhang X."/>
            <person name="Ozersky P."/>
            <person name="Wilson R.K."/>
            <person name="Sternberg P.W."/>
            <person name="Gasser R.B."/>
            <person name="Mitreva M."/>
        </authorList>
    </citation>
    <scope>NUCLEOTIDE SEQUENCE [LARGE SCALE GENOMIC DNA]</scope>
    <source>
        <strain evidence="3">HannoverDv2000</strain>
    </source>
</reference>
<feature type="transmembrane region" description="Helical" evidence="1">
    <location>
        <begin position="39"/>
        <end position="63"/>
    </location>
</feature>
<dbReference type="PANTHER" id="PTHR23021:SF82">
    <property type="entry name" value="G PROTEIN-COUPLED RECEPTOR"/>
    <property type="match status" value="1"/>
</dbReference>
<keyword evidence="1" id="KW-0812">Transmembrane</keyword>
<feature type="transmembrane region" description="Helical" evidence="1">
    <location>
        <begin position="232"/>
        <end position="257"/>
    </location>
</feature>
<accession>A0A0D8XXX8</accession>
<feature type="transmembrane region" description="Helical" evidence="1">
    <location>
        <begin position="164"/>
        <end position="185"/>
    </location>
</feature>
<keyword evidence="3" id="KW-1185">Reference proteome</keyword>
<dbReference type="EMBL" id="KN716232">
    <property type="protein sequence ID" value="KJH49518.1"/>
    <property type="molecule type" value="Genomic_DNA"/>
</dbReference>
<reference evidence="2 3" key="1">
    <citation type="submission" date="2013-11" db="EMBL/GenBank/DDBJ databases">
        <title>Draft genome of the bovine lungworm Dictyocaulus viviparus.</title>
        <authorList>
            <person name="Mitreva M."/>
        </authorList>
    </citation>
    <scope>NUCLEOTIDE SEQUENCE [LARGE SCALE GENOMIC DNA]</scope>
    <source>
        <strain evidence="2 3">HannoverDv2000</strain>
    </source>
</reference>
<dbReference type="OrthoDB" id="5802741at2759"/>
<evidence type="ECO:0000256" key="1">
    <source>
        <dbReference type="SAM" id="Phobius"/>
    </source>
</evidence>
<proteinExistence type="predicted"/>
<feature type="transmembrane region" description="Helical" evidence="1">
    <location>
        <begin position="206"/>
        <end position="226"/>
    </location>
</feature>
<feature type="transmembrane region" description="Helical" evidence="1">
    <location>
        <begin position="6"/>
        <end position="27"/>
    </location>
</feature>
<name>A0A0D8XXX8_DICVI</name>
<dbReference type="Proteomes" id="UP000053766">
    <property type="component" value="Unassembled WGS sequence"/>
</dbReference>
<dbReference type="PANTHER" id="PTHR23021">
    <property type="entry name" value="SERPENTINE RECEPTOR, CLASS T"/>
    <property type="match status" value="1"/>
</dbReference>
<keyword evidence="1" id="KW-1133">Transmembrane helix</keyword>
<dbReference type="Gene3D" id="1.20.1070.10">
    <property type="entry name" value="Rhodopsin 7-helix transmembrane proteins"/>
    <property type="match status" value="1"/>
</dbReference>
<sequence length="260" mass="29697">MIVGGCMMMLSTLCAVAYSIILMTIWRDDDLMALISYRLMFALGVVDVLQCVPHFITGVFTIFQSIFHRFLAKGISILGTPCYIGYCIITIILTLNRFIQLIIPRLTYLNINITFKALIGIVVVFWCYFAFFLASPWATMVYVPQCYSWKYDFSLPLSSVIQKSALTVELICIITVVICYSCVIIDIYVKRKHLSSTIGNQSEIRIFVQASVIATYCAILNVLWHISQEIEANLWILMTLNFMWLLSSGVYPVVYFISNR</sequence>
<keyword evidence="1" id="KW-0472">Membrane</keyword>
<feature type="transmembrane region" description="Helical" evidence="1">
    <location>
        <begin position="75"/>
        <end position="96"/>
    </location>
</feature>
<evidence type="ECO:0000313" key="2">
    <source>
        <dbReference type="EMBL" id="KJH49518.1"/>
    </source>
</evidence>
<evidence type="ECO:0008006" key="4">
    <source>
        <dbReference type="Google" id="ProtNLM"/>
    </source>
</evidence>